<reference evidence="1 2" key="1">
    <citation type="submission" date="2021-06" db="EMBL/GenBank/DDBJ databases">
        <title>Caerostris darwini draft genome.</title>
        <authorList>
            <person name="Kono N."/>
            <person name="Arakawa K."/>
        </authorList>
    </citation>
    <scope>NUCLEOTIDE SEQUENCE [LARGE SCALE GENOMIC DNA]</scope>
</reference>
<dbReference type="Proteomes" id="UP001054837">
    <property type="component" value="Unassembled WGS sequence"/>
</dbReference>
<gene>
    <name evidence="1" type="ORF">CDAR_564101</name>
</gene>
<protein>
    <submittedName>
        <fullName evidence="1">Uncharacterized protein</fullName>
    </submittedName>
</protein>
<evidence type="ECO:0000313" key="1">
    <source>
        <dbReference type="EMBL" id="GIX67590.1"/>
    </source>
</evidence>
<name>A0AAV4M708_9ARAC</name>
<organism evidence="1 2">
    <name type="scientific">Caerostris darwini</name>
    <dbReference type="NCBI Taxonomy" id="1538125"/>
    <lineage>
        <taxon>Eukaryota</taxon>
        <taxon>Metazoa</taxon>
        <taxon>Ecdysozoa</taxon>
        <taxon>Arthropoda</taxon>
        <taxon>Chelicerata</taxon>
        <taxon>Arachnida</taxon>
        <taxon>Araneae</taxon>
        <taxon>Araneomorphae</taxon>
        <taxon>Entelegynae</taxon>
        <taxon>Araneoidea</taxon>
        <taxon>Araneidae</taxon>
        <taxon>Caerostris</taxon>
    </lineage>
</organism>
<keyword evidence="2" id="KW-1185">Reference proteome</keyword>
<accession>A0AAV4M708</accession>
<dbReference type="EMBL" id="BPLQ01000100">
    <property type="protein sequence ID" value="GIX67590.1"/>
    <property type="molecule type" value="Genomic_DNA"/>
</dbReference>
<comment type="caution">
    <text evidence="1">The sequence shown here is derived from an EMBL/GenBank/DDBJ whole genome shotgun (WGS) entry which is preliminary data.</text>
</comment>
<proteinExistence type="predicted"/>
<dbReference type="AlphaFoldDB" id="A0AAV4M708"/>
<sequence length="93" mass="10568">MTLKYVGGSQTAGSRRVPDDFKWRWEHEATAMTHGCQIQGRQLVEEGVLRCAIETWNKDPQERYVHHIIVGGMISVADLALLAKPELLLPKER</sequence>
<evidence type="ECO:0000313" key="2">
    <source>
        <dbReference type="Proteomes" id="UP001054837"/>
    </source>
</evidence>